<evidence type="ECO:0000256" key="1">
    <source>
        <dbReference type="ARBA" id="ARBA00001946"/>
    </source>
</evidence>
<evidence type="ECO:0000313" key="9">
    <source>
        <dbReference type="EMBL" id="UOF90060.1"/>
    </source>
</evidence>
<dbReference type="InterPro" id="IPR050556">
    <property type="entry name" value="Type_II_TA_system_RNase"/>
</dbReference>
<accession>A0ABY4CQE3</accession>
<feature type="domain" description="PIN" evidence="8">
    <location>
        <begin position="3"/>
        <end position="85"/>
    </location>
</feature>
<dbReference type="InterPro" id="IPR029060">
    <property type="entry name" value="PIN-like_dom_sf"/>
</dbReference>
<keyword evidence="3" id="KW-0540">Nuclease</keyword>
<evidence type="ECO:0000256" key="4">
    <source>
        <dbReference type="ARBA" id="ARBA00022723"/>
    </source>
</evidence>
<dbReference type="Gene3D" id="3.40.50.1010">
    <property type="entry name" value="5'-nuclease"/>
    <property type="match status" value="1"/>
</dbReference>
<name>A0ABY4CQE3_9BACL</name>
<keyword evidence="10" id="KW-1185">Reference proteome</keyword>
<evidence type="ECO:0000256" key="6">
    <source>
        <dbReference type="ARBA" id="ARBA00022842"/>
    </source>
</evidence>
<comment type="similarity">
    <text evidence="7">Belongs to the PINc/VapC protein family.</text>
</comment>
<dbReference type="PANTHER" id="PTHR33653:SF1">
    <property type="entry name" value="RIBONUCLEASE VAPC2"/>
    <property type="match status" value="1"/>
</dbReference>
<evidence type="ECO:0000256" key="5">
    <source>
        <dbReference type="ARBA" id="ARBA00022801"/>
    </source>
</evidence>
<keyword evidence="2" id="KW-1277">Toxin-antitoxin system</keyword>
<keyword evidence="6" id="KW-0460">Magnesium</keyword>
<dbReference type="Proteomes" id="UP000830167">
    <property type="component" value="Chromosome"/>
</dbReference>
<reference evidence="9" key="1">
    <citation type="submission" date="2021-12" db="EMBL/GenBank/DDBJ databases">
        <title>Alicyclobacillaceae gen. nov., sp. nov., isolated from chalcocite enrichment system.</title>
        <authorList>
            <person name="Jiang Z."/>
        </authorList>
    </citation>
    <scope>NUCLEOTIDE SEQUENCE</scope>
    <source>
        <strain evidence="9">MYW30-H2</strain>
    </source>
</reference>
<comment type="cofactor">
    <cofactor evidence="1">
        <name>Mg(2+)</name>
        <dbReference type="ChEBI" id="CHEBI:18420"/>
    </cofactor>
</comment>
<evidence type="ECO:0000256" key="7">
    <source>
        <dbReference type="ARBA" id="ARBA00038093"/>
    </source>
</evidence>
<dbReference type="Pfam" id="PF01850">
    <property type="entry name" value="PIN"/>
    <property type="match status" value="1"/>
</dbReference>
<sequence>MYIYISAMTECEIFSGQKIEQVSNEISFLNDQRYIGIDSKIARAAGDIRREQKQNGRKLKAPDAIIIASAREHQLALVSRDNDMNFVQSEYGIPLIKL</sequence>
<evidence type="ECO:0000256" key="2">
    <source>
        <dbReference type="ARBA" id="ARBA00022649"/>
    </source>
</evidence>
<keyword evidence="5" id="KW-0378">Hydrolase</keyword>
<evidence type="ECO:0000256" key="3">
    <source>
        <dbReference type="ARBA" id="ARBA00022722"/>
    </source>
</evidence>
<proteinExistence type="inferred from homology"/>
<evidence type="ECO:0000313" key="10">
    <source>
        <dbReference type="Proteomes" id="UP000830167"/>
    </source>
</evidence>
<gene>
    <name evidence="9" type="ORF">LSG31_19680</name>
</gene>
<dbReference type="RefSeq" id="WP_347436753.1">
    <property type="nucleotide sequence ID" value="NZ_CP089291.1"/>
</dbReference>
<dbReference type="InterPro" id="IPR002716">
    <property type="entry name" value="PIN_dom"/>
</dbReference>
<keyword evidence="4" id="KW-0479">Metal-binding</keyword>
<protein>
    <submittedName>
        <fullName evidence="9">PIN domain-containing protein</fullName>
    </submittedName>
</protein>
<evidence type="ECO:0000259" key="8">
    <source>
        <dbReference type="Pfam" id="PF01850"/>
    </source>
</evidence>
<dbReference type="EMBL" id="CP089291">
    <property type="protein sequence ID" value="UOF90060.1"/>
    <property type="molecule type" value="Genomic_DNA"/>
</dbReference>
<dbReference type="PANTHER" id="PTHR33653">
    <property type="entry name" value="RIBONUCLEASE VAPC2"/>
    <property type="match status" value="1"/>
</dbReference>
<organism evidence="9 10">
    <name type="scientific">Fodinisporobacter ferrooxydans</name>
    <dbReference type="NCBI Taxonomy" id="2901836"/>
    <lineage>
        <taxon>Bacteria</taxon>
        <taxon>Bacillati</taxon>
        <taxon>Bacillota</taxon>
        <taxon>Bacilli</taxon>
        <taxon>Bacillales</taxon>
        <taxon>Alicyclobacillaceae</taxon>
        <taxon>Fodinisporobacter</taxon>
    </lineage>
</organism>
<dbReference type="SUPFAM" id="SSF88723">
    <property type="entry name" value="PIN domain-like"/>
    <property type="match status" value="1"/>
</dbReference>